<dbReference type="Gene3D" id="3.40.50.150">
    <property type="entry name" value="Vaccinia Virus protein VP39"/>
    <property type="match status" value="1"/>
</dbReference>
<proteinExistence type="predicted"/>
<evidence type="ECO:0000313" key="3">
    <source>
        <dbReference type="Proteomes" id="UP000557772"/>
    </source>
</evidence>
<evidence type="ECO:0000259" key="1">
    <source>
        <dbReference type="Pfam" id="PF13649"/>
    </source>
</evidence>
<reference evidence="2 3" key="1">
    <citation type="submission" date="2020-05" db="EMBL/GenBank/DDBJ databases">
        <title>Flexivirga sp. ID2601S isolated from air conditioner.</title>
        <authorList>
            <person name="Kim D.H."/>
        </authorList>
    </citation>
    <scope>NUCLEOTIDE SEQUENCE [LARGE SCALE GENOMIC DNA]</scope>
    <source>
        <strain evidence="2 3">ID2601S</strain>
    </source>
</reference>
<dbReference type="Pfam" id="PF13649">
    <property type="entry name" value="Methyltransf_25"/>
    <property type="match status" value="1"/>
</dbReference>
<name>A0A849AJ39_9MICO</name>
<feature type="domain" description="Methyltransferase" evidence="1">
    <location>
        <begin position="55"/>
        <end position="143"/>
    </location>
</feature>
<dbReference type="SUPFAM" id="SSF53335">
    <property type="entry name" value="S-adenosyl-L-methionine-dependent methyltransferases"/>
    <property type="match status" value="1"/>
</dbReference>
<dbReference type="PANTHER" id="PTHR43591:SF110">
    <property type="entry name" value="RHODANESE DOMAIN-CONTAINING PROTEIN"/>
    <property type="match status" value="1"/>
</dbReference>
<comment type="caution">
    <text evidence="2">The sequence shown here is derived from an EMBL/GenBank/DDBJ whole genome shotgun (WGS) entry which is preliminary data.</text>
</comment>
<dbReference type="GO" id="GO:0032259">
    <property type="term" value="P:methylation"/>
    <property type="evidence" value="ECO:0007669"/>
    <property type="project" value="UniProtKB-KW"/>
</dbReference>
<accession>A0A849AJ39</accession>
<dbReference type="AlphaFoldDB" id="A0A849AJ39"/>
<dbReference type="EMBL" id="JABENB010000001">
    <property type="protein sequence ID" value="NNG39351.1"/>
    <property type="molecule type" value="Genomic_DNA"/>
</dbReference>
<dbReference type="GO" id="GO:0008168">
    <property type="term" value="F:methyltransferase activity"/>
    <property type="evidence" value="ECO:0007669"/>
    <property type="project" value="UniProtKB-KW"/>
</dbReference>
<keyword evidence="3" id="KW-1185">Reference proteome</keyword>
<protein>
    <submittedName>
        <fullName evidence="2">Class I SAM-dependent methyltransferase</fullName>
    </submittedName>
</protein>
<sequence>MDASTLELRDAHDVLAGVYREKLATIIDEMPIEQAVLGLFCGWVRDAPGDNVIGDIGCGTGRLAPYLADLGMTPRGVDLSPEMVRVAREDYPDHDFGQADARELPFADGELAGAIGWYSLMYLDPEQRRRAFAELARVIRPGGYLAMAYKQGNDQHRRASRARAFGVDFDIYWLSAAEVESRAAEAGFDVVFWAGRPAGTDELQPQGYLIAQKATAQKATAQKHCGSTKPG</sequence>
<dbReference type="CDD" id="cd02440">
    <property type="entry name" value="AdoMet_MTases"/>
    <property type="match status" value="1"/>
</dbReference>
<dbReference type="InterPro" id="IPR029063">
    <property type="entry name" value="SAM-dependent_MTases_sf"/>
</dbReference>
<dbReference type="InterPro" id="IPR041698">
    <property type="entry name" value="Methyltransf_25"/>
</dbReference>
<organism evidence="2 3">
    <name type="scientific">Flexivirga aerilata</name>
    <dbReference type="NCBI Taxonomy" id="1656889"/>
    <lineage>
        <taxon>Bacteria</taxon>
        <taxon>Bacillati</taxon>
        <taxon>Actinomycetota</taxon>
        <taxon>Actinomycetes</taxon>
        <taxon>Micrococcales</taxon>
        <taxon>Dermacoccaceae</taxon>
        <taxon>Flexivirga</taxon>
    </lineage>
</organism>
<dbReference type="Proteomes" id="UP000557772">
    <property type="component" value="Unassembled WGS sequence"/>
</dbReference>
<keyword evidence="2" id="KW-0489">Methyltransferase</keyword>
<evidence type="ECO:0000313" key="2">
    <source>
        <dbReference type="EMBL" id="NNG39351.1"/>
    </source>
</evidence>
<dbReference type="RefSeq" id="WP_171154026.1">
    <property type="nucleotide sequence ID" value="NZ_JABENB010000001.1"/>
</dbReference>
<gene>
    <name evidence="2" type="ORF">HJ588_08690</name>
</gene>
<keyword evidence="2" id="KW-0808">Transferase</keyword>
<dbReference type="PANTHER" id="PTHR43591">
    <property type="entry name" value="METHYLTRANSFERASE"/>
    <property type="match status" value="1"/>
</dbReference>